<organism evidence="3 4">
    <name type="scientific">Plasmodium ovale wallikeri</name>
    <dbReference type="NCBI Taxonomy" id="864142"/>
    <lineage>
        <taxon>Eukaryota</taxon>
        <taxon>Sar</taxon>
        <taxon>Alveolata</taxon>
        <taxon>Apicomplexa</taxon>
        <taxon>Aconoidasida</taxon>
        <taxon>Haemosporida</taxon>
        <taxon>Plasmodiidae</taxon>
        <taxon>Plasmodium</taxon>
        <taxon>Plasmodium (Plasmodium)</taxon>
    </lineage>
</organism>
<feature type="compositionally biased region" description="Acidic residues" evidence="1">
    <location>
        <begin position="167"/>
        <end position="194"/>
    </location>
</feature>
<keyword evidence="4" id="KW-1185">Reference proteome</keyword>
<keyword evidence="2" id="KW-0472">Membrane</keyword>
<evidence type="ECO:0008006" key="5">
    <source>
        <dbReference type="Google" id="ProtNLM"/>
    </source>
</evidence>
<feature type="compositionally biased region" description="Basic and acidic residues" evidence="1">
    <location>
        <begin position="195"/>
        <end position="243"/>
    </location>
</feature>
<feature type="compositionally biased region" description="Low complexity" evidence="1">
    <location>
        <begin position="292"/>
        <end position="306"/>
    </location>
</feature>
<proteinExistence type="predicted"/>
<feature type="region of interest" description="Disordered" evidence="1">
    <location>
        <begin position="430"/>
        <end position="519"/>
    </location>
</feature>
<reference evidence="4" key="1">
    <citation type="submission" date="2016-05" db="EMBL/GenBank/DDBJ databases">
        <authorList>
            <person name="Naeem R."/>
        </authorList>
    </citation>
    <scope>NUCLEOTIDE SEQUENCE [LARGE SCALE GENOMIC DNA]</scope>
</reference>
<evidence type="ECO:0000313" key="3">
    <source>
        <dbReference type="EMBL" id="SBT58200.1"/>
    </source>
</evidence>
<keyword evidence="2" id="KW-0812">Transmembrane</keyword>
<feature type="region of interest" description="Disordered" evidence="1">
    <location>
        <begin position="122"/>
        <end position="387"/>
    </location>
</feature>
<dbReference type="EMBL" id="FLRD01001784">
    <property type="protein sequence ID" value="SBT58200.1"/>
    <property type="molecule type" value="Genomic_DNA"/>
</dbReference>
<dbReference type="Proteomes" id="UP000078555">
    <property type="component" value="Unassembled WGS sequence"/>
</dbReference>
<evidence type="ECO:0000313" key="4">
    <source>
        <dbReference type="Proteomes" id="UP000078555"/>
    </source>
</evidence>
<feature type="compositionally biased region" description="Basic and acidic residues" evidence="1">
    <location>
        <begin position="345"/>
        <end position="357"/>
    </location>
</feature>
<keyword evidence="2" id="KW-1133">Transmembrane helix</keyword>
<feature type="compositionally biased region" description="Basic and acidic residues" evidence="1">
    <location>
        <begin position="148"/>
        <end position="166"/>
    </location>
</feature>
<dbReference type="AlphaFoldDB" id="A0A1A9APQ7"/>
<feature type="transmembrane region" description="Helical" evidence="2">
    <location>
        <begin position="608"/>
        <end position="625"/>
    </location>
</feature>
<evidence type="ECO:0000256" key="1">
    <source>
        <dbReference type="SAM" id="MobiDB-lite"/>
    </source>
</evidence>
<sequence length="655" mass="78445">MEERTNKLVSFFVNISVIVLLTWSSHYYNEDDLSKTLDKQVLKNDVLSKRYGRLLSNERDIRREDKRAHLKERVIKILREDESNLGKMLNTLVHDVNFQKEFNALIRDENFEKQFNELIREGDNEKKSKLSQSNSKLDLDSETPPNGDKFEEQSAEEKHDEEHNEEEHNDEEHNDEEHNDEEHNDEEHNDEEHNDEEKHDKEHINEEHINEEKYDKKHNSEENYDQEHYSEKKYAKDQSGNKKEKTKNRSKVNHGNGDKYRGSYFDDEIDDDYSATYFDEKIGSKYSKKGYNKNYEGNYGKKNYNDNYEDSYNQRTYGETYDDQYRQSGYSGKYEDQYNQGDYSGKYEDQYNRRGDYNDNYEDPYNRRSHYNEKNDRGYNRYDLKGNDEGQAEGELKLDHNVLKLIDELKNAESVEKTLEALKAYENSKVQSGVPQHAHEKLKLQQQEQHQQKHQQKHQQQHQYQYQHQYQHQHQHQQQDQYQHQQQDQYQHQYQYQHQQNSKSHARARLPPPHNSQVQTELQKDMYNKLYRKENYTALSIARKGLKKIDKMYEKQIFKLLTTDYKNDIKNGRISKMKYYMQVLISVSPIVASGILLCFFINPYNAPGLVISALLGAVAVLYFLFKMWNCKRVNTGTGKFVVRKKYKEVKNVLKK</sequence>
<name>A0A1A9APQ7_PLAOA</name>
<evidence type="ECO:0000256" key="2">
    <source>
        <dbReference type="SAM" id="Phobius"/>
    </source>
</evidence>
<protein>
    <recommendedName>
        <fullName evidence="5">Pv-fam-d protein</fullName>
    </recommendedName>
</protein>
<gene>
    <name evidence="3" type="ORF">POVWA1_086210</name>
</gene>
<feature type="transmembrane region" description="Helical" evidence="2">
    <location>
        <begin position="579"/>
        <end position="602"/>
    </location>
</feature>
<accession>A0A1A9APQ7</accession>
<feature type="compositionally biased region" description="Basic and acidic residues" evidence="1">
    <location>
        <begin position="364"/>
        <end position="387"/>
    </location>
</feature>
<feature type="compositionally biased region" description="Low complexity" evidence="1">
    <location>
        <begin position="461"/>
        <end position="500"/>
    </location>
</feature>